<keyword evidence="2 4" id="KW-0732">Signal</keyword>
<name>A0A1Q3BTP1_CEPFO</name>
<dbReference type="FunFam" id="3.80.10.10:FF:000024">
    <property type="entry name" value="Somatic embryogenesis receptor kinase 1"/>
    <property type="match status" value="1"/>
</dbReference>
<dbReference type="Pfam" id="PF00560">
    <property type="entry name" value="LRR_1"/>
    <property type="match status" value="3"/>
</dbReference>
<dbReference type="InterPro" id="IPR032675">
    <property type="entry name" value="LRR_dom_sf"/>
</dbReference>
<dbReference type="InParanoid" id="A0A1Q3BTP1"/>
<evidence type="ECO:0000256" key="3">
    <source>
        <dbReference type="ARBA" id="ARBA00022737"/>
    </source>
</evidence>
<accession>A0A1Q3BTP1</accession>
<dbReference type="PANTHER" id="PTHR47988">
    <property type="entry name" value="SOMATIC EMBRYOGENESIS RECEPTOR KINASE 1"/>
    <property type="match status" value="1"/>
</dbReference>
<organism evidence="6 7">
    <name type="scientific">Cephalotus follicularis</name>
    <name type="common">Albany pitcher plant</name>
    <dbReference type="NCBI Taxonomy" id="3775"/>
    <lineage>
        <taxon>Eukaryota</taxon>
        <taxon>Viridiplantae</taxon>
        <taxon>Streptophyta</taxon>
        <taxon>Embryophyta</taxon>
        <taxon>Tracheophyta</taxon>
        <taxon>Spermatophyta</taxon>
        <taxon>Magnoliopsida</taxon>
        <taxon>eudicotyledons</taxon>
        <taxon>Gunneridae</taxon>
        <taxon>Pentapetalae</taxon>
        <taxon>rosids</taxon>
        <taxon>fabids</taxon>
        <taxon>Oxalidales</taxon>
        <taxon>Cephalotaceae</taxon>
        <taxon>Cephalotus</taxon>
    </lineage>
</organism>
<dbReference type="Pfam" id="PF08263">
    <property type="entry name" value="LRRNT_2"/>
    <property type="match status" value="1"/>
</dbReference>
<proteinExistence type="predicted"/>
<feature type="domain" description="Leucine-rich repeat-containing N-terminal plant-type" evidence="5">
    <location>
        <begin position="21"/>
        <end position="60"/>
    </location>
</feature>
<feature type="chain" id="PRO_5012930478" evidence="4">
    <location>
        <begin position="21"/>
        <end position="201"/>
    </location>
</feature>
<evidence type="ECO:0000259" key="5">
    <source>
        <dbReference type="Pfam" id="PF08263"/>
    </source>
</evidence>
<protein>
    <submittedName>
        <fullName evidence="6">LRR_1 domain-containing protein/LRRNT_2 domain-containing protein/LRR_4 domain-containing protein</fullName>
    </submittedName>
</protein>
<keyword evidence="7" id="KW-1185">Reference proteome</keyword>
<feature type="signal peptide" evidence="4">
    <location>
        <begin position="1"/>
        <end position="20"/>
    </location>
</feature>
<reference evidence="7" key="1">
    <citation type="submission" date="2016-04" db="EMBL/GenBank/DDBJ databases">
        <title>Cephalotus genome sequencing.</title>
        <authorList>
            <person name="Fukushima K."/>
            <person name="Hasebe M."/>
            <person name="Fang X."/>
        </authorList>
    </citation>
    <scope>NUCLEOTIDE SEQUENCE [LARGE SCALE GENOMIC DNA]</scope>
    <source>
        <strain evidence="7">cv. St1</strain>
    </source>
</reference>
<dbReference type="SUPFAM" id="SSF52058">
    <property type="entry name" value="L domain-like"/>
    <property type="match status" value="1"/>
</dbReference>
<evidence type="ECO:0000313" key="7">
    <source>
        <dbReference type="Proteomes" id="UP000187406"/>
    </source>
</evidence>
<gene>
    <name evidence="6" type="ORF">CFOL_v3_14840</name>
</gene>
<dbReference type="Proteomes" id="UP000187406">
    <property type="component" value="Unassembled WGS sequence"/>
</dbReference>
<dbReference type="EMBL" id="BDDD01000909">
    <property type="protein sequence ID" value="GAV71346.1"/>
    <property type="molecule type" value="Genomic_DNA"/>
</dbReference>
<dbReference type="AlphaFoldDB" id="A0A1Q3BTP1"/>
<evidence type="ECO:0000256" key="4">
    <source>
        <dbReference type="SAM" id="SignalP"/>
    </source>
</evidence>
<dbReference type="Gene3D" id="3.80.10.10">
    <property type="entry name" value="Ribonuclease Inhibitor"/>
    <property type="match status" value="1"/>
</dbReference>
<sequence length="201" mass="21949">MASRALIYLLLVAAIATVNCNSEGDALYAWKTKLVDKNMVLQSWDPTLVNPCTWFHITCNSDDSVVRVDLGNAGLSGPLSRYLGILTNLQYLEVYGNKISGSIPHEIGNLTSLISLDLYGNRLSGSIPASLGNLLSLKYLRLNGNKFSGKIPTGIIELIFHGNLQLMNVSDNLLRGTVRHNNSTGFAVTNIIQDPRAMKMN</sequence>
<keyword evidence="3" id="KW-0677">Repeat</keyword>
<dbReference type="OrthoDB" id="406235at2759"/>
<evidence type="ECO:0000313" key="6">
    <source>
        <dbReference type="EMBL" id="GAV71346.1"/>
    </source>
</evidence>
<keyword evidence="1" id="KW-0433">Leucine-rich repeat</keyword>
<dbReference type="InterPro" id="IPR013210">
    <property type="entry name" value="LRR_N_plant-typ"/>
</dbReference>
<evidence type="ECO:0000256" key="2">
    <source>
        <dbReference type="ARBA" id="ARBA00022729"/>
    </source>
</evidence>
<comment type="caution">
    <text evidence="6">The sequence shown here is derived from an EMBL/GenBank/DDBJ whole genome shotgun (WGS) entry which is preliminary data.</text>
</comment>
<dbReference type="InterPro" id="IPR001611">
    <property type="entry name" value="Leu-rich_rpt"/>
</dbReference>
<evidence type="ECO:0000256" key="1">
    <source>
        <dbReference type="ARBA" id="ARBA00022614"/>
    </source>
</evidence>
<dbReference type="STRING" id="3775.A0A1Q3BTP1"/>